<keyword evidence="3" id="KW-1133">Transmembrane helix</keyword>
<accession>A0AAV2IRF0</accession>
<dbReference type="PROSITE" id="PS50068">
    <property type="entry name" value="LDLRA_2"/>
    <property type="match status" value="1"/>
</dbReference>
<comment type="caution">
    <text evidence="4">The sequence shown here is derived from an EMBL/GenBank/DDBJ whole genome shotgun (WGS) entry which is preliminary data.</text>
</comment>
<protein>
    <recommendedName>
        <fullName evidence="6">CUB domain-containing protein</fullName>
    </recommendedName>
</protein>
<dbReference type="Proteomes" id="UP001497497">
    <property type="component" value="Unassembled WGS sequence"/>
</dbReference>
<name>A0AAV2IRF0_LYMST</name>
<evidence type="ECO:0000256" key="3">
    <source>
        <dbReference type="SAM" id="Phobius"/>
    </source>
</evidence>
<dbReference type="InterPro" id="IPR002172">
    <property type="entry name" value="LDrepeatLR_classA_rpt"/>
</dbReference>
<evidence type="ECO:0008006" key="6">
    <source>
        <dbReference type="Google" id="ProtNLM"/>
    </source>
</evidence>
<proteinExistence type="predicted"/>
<dbReference type="PANTHER" id="PTHR24652:SF67">
    <property type="entry name" value="LOW-DENSITY LIPOPROTEIN RECEPTOR CLASS A DOMAIN-CONTAINING PROTEIN 2"/>
    <property type="match status" value="1"/>
</dbReference>
<keyword evidence="3" id="KW-0472">Membrane</keyword>
<reference evidence="4 5" key="1">
    <citation type="submission" date="2024-04" db="EMBL/GenBank/DDBJ databases">
        <authorList>
            <consortium name="Genoscope - CEA"/>
            <person name="William W."/>
        </authorList>
    </citation>
    <scope>NUCLEOTIDE SEQUENCE [LARGE SCALE GENOMIC DNA]</scope>
</reference>
<evidence type="ECO:0000313" key="5">
    <source>
        <dbReference type="Proteomes" id="UP001497497"/>
    </source>
</evidence>
<dbReference type="InterPro" id="IPR023415">
    <property type="entry name" value="LDLR_class-A_CS"/>
</dbReference>
<dbReference type="SMART" id="SM00192">
    <property type="entry name" value="LDLa"/>
    <property type="match status" value="1"/>
</dbReference>
<evidence type="ECO:0000256" key="1">
    <source>
        <dbReference type="ARBA" id="ARBA00023157"/>
    </source>
</evidence>
<organism evidence="4 5">
    <name type="scientific">Lymnaea stagnalis</name>
    <name type="common">Great pond snail</name>
    <name type="synonym">Helix stagnalis</name>
    <dbReference type="NCBI Taxonomy" id="6523"/>
    <lineage>
        <taxon>Eukaryota</taxon>
        <taxon>Metazoa</taxon>
        <taxon>Spiralia</taxon>
        <taxon>Lophotrochozoa</taxon>
        <taxon>Mollusca</taxon>
        <taxon>Gastropoda</taxon>
        <taxon>Heterobranchia</taxon>
        <taxon>Euthyneura</taxon>
        <taxon>Panpulmonata</taxon>
        <taxon>Hygrophila</taxon>
        <taxon>Lymnaeoidea</taxon>
        <taxon>Lymnaeidae</taxon>
        <taxon>Lymnaea</taxon>
    </lineage>
</organism>
<evidence type="ECO:0000256" key="2">
    <source>
        <dbReference type="PROSITE-ProRule" id="PRU00124"/>
    </source>
</evidence>
<feature type="disulfide bond" evidence="2">
    <location>
        <begin position="171"/>
        <end position="189"/>
    </location>
</feature>
<keyword evidence="3" id="KW-0812">Transmembrane</keyword>
<dbReference type="SUPFAM" id="SSF57424">
    <property type="entry name" value="LDL receptor-like module"/>
    <property type="match status" value="1"/>
</dbReference>
<sequence>MLWKRFDTVYKCVGVLLLSWASYVFCKPEEVVLDRECNAVRFLYNSDIVVVKNWSLVPTDGSNCTLGFLAFSAYHNRENPSRIHVSVLHVSLPGTKPPCDRNRLDVIDSDKITLLSGPGGICGEYSHSFDSTKDAVYLRLTSSNATINGKIRVLVSAFSTDVCDTDKEFSCDNGRCVDDTMACDGYDDCGDNSDEEEGCLMSTGTIVAIVVGSCVVVALTAAAVVMMLKRRTRTGWGAGPSMLSYSVNEEKRPLTSVIVY</sequence>
<dbReference type="PANTHER" id="PTHR24652">
    <property type="entry name" value="LOW-DENSITY LIPOPROTEIN RECEPTOR CLASS A DOMAIN-CONTAINING PROTEIN 2"/>
    <property type="match status" value="1"/>
</dbReference>
<keyword evidence="1 2" id="KW-1015">Disulfide bond</keyword>
<dbReference type="InterPro" id="IPR036055">
    <property type="entry name" value="LDL_receptor-like_sf"/>
</dbReference>
<feature type="transmembrane region" description="Helical" evidence="3">
    <location>
        <begin position="206"/>
        <end position="228"/>
    </location>
</feature>
<gene>
    <name evidence="4" type="ORF">GSLYS_00021186001</name>
</gene>
<dbReference type="Gene3D" id="4.10.400.10">
    <property type="entry name" value="Low-density Lipoprotein Receptor"/>
    <property type="match status" value="1"/>
</dbReference>
<dbReference type="AlphaFoldDB" id="A0AAV2IRF0"/>
<keyword evidence="5" id="KW-1185">Reference proteome</keyword>
<dbReference type="Pfam" id="PF00057">
    <property type="entry name" value="Ldl_recept_a"/>
    <property type="match status" value="1"/>
</dbReference>
<dbReference type="EMBL" id="CAXITT010001087">
    <property type="protein sequence ID" value="CAL1547869.1"/>
    <property type="molecule type" value="Genomic_DNA"/>
</dbReference>
<dbReference type="PROSITE" id="PS01209">
    <property type="entry name" value="LDLRA_1"/>
    <property type="match status" value="1"/>
</dbReference>
<evidence type="ECO:0000313" key="4">
    <source>
        <dbReference type="EMBL" id="CAL1547869.1"/>
    </source>
</evidence>
<dbReference type="InterPro" id="IPR042333">
    <property type="entry name" value="LRAD2/Mig-13-like"/>
</dbReference>
<comment type="caution">
    <text evidence="2">Lacks conserved residue(s) required for the propagation of feature annotation.</text>
</comment>
<dbReference type="CDD" id="cd00112">
    <property type="entry name" value="LDLa"/>
    <property type="match status" value="1"/>
</dbReference>